<dbReference type="AlphaFoldDB" id="A0A914EJ07"/>
<keyword evidence="2" id="KW-1133">Transmembrane helix</keyword>
<reference evidence="4" key="1">
    <citation type="submission" date="2022-11" db="UniProtKB">
        <authorList>
            <consortium name="WormBaseParasite"/>
        </authorList>
    </citation>
    <scope>IDENTIFICATION</scope>
</reference>
<name>A0A914EJ07_9BILA</name>
<sequence>MSQEPITTSLPPPPLPPPPPSQIGINSHSQVPQDRVQSNFQNGQEHEKPLEVTHLSPNTVVPMSTTYPQNGYENSVQYQVPTKKPPQEFPNVLLYCPCCQIPWGTYNELTSHCQGTNFGPIIHCKQANCTKTFAGLNKLDDYLDHVQKDHIPKRLIGKQEQYNKKLGKPVCMICAFIFIVLFILLICLISGKF</sequence>
<feature type="region of interest" description="Disordered" evidence="1">
    <location>
        <begin position="1"/>
        <end position="58"/>
    </location>
</feature>
<accession>A0A914EJ07</accession>
<feature type="compositionally biased region" description="Polar residues" evidence="1">
    <location>
        <begin position="23"/>
        <end position="43"/>
    </location>
</feature>
<keyword evidence="2" id="KW-0472">Membrane</keyword>
<keyword evidence="2" id="KW-0812">Transmembrane</keyword>
<evidence type="ECO:0000256" key="2">
    <source>
        <dbReference type="SAM" id="Phobius"/>
    </source>
</evidence>
<evidence type="ECO:0000256" key="1">
    <source>
        <dbReference type="SAM" id="MobiDB-lite"/>
    </source>
</evidence>
<dbReference type="Proteomes" id="UP000887540">
    <property type="component" value="Unplaced"/>
</dbReference>
<protein>
    <submittedName>
        <fullName evidence="4">C2H2-type domain-containing protein</fullName>
    </submittedName>
</protein>
<dbReference type="WBParaSite" id="ACRNAN_scaffold847.g8049.t1">
    <property type="protein sequence ID" value="ACRNAN_scaffold847.g8049.t1"/>
    <property type="gene ID" value="ACRNAN_scaffold847.g8049"/>
</dbReference>
<feature type="transmembrane region" description="Helical" evidence="2">
    <location>
        <begin position="170"/>
        <end position="191"/>
    </location>
</feature>
<evidence type="ECO:0000313" key="4">
    <source>
        <dbReference type="WBParaSite" id="ACRNAN_scaffold847.g8049.t1"/>
    </source>
</evidence>
<keyword evidence="3" id="KW-1185">Reference proteome</keyword>
<feature type="compositionally biased region" description="Pro residues" evidence="1">
    <location>
        <begin position="10"/>
        <end position="21"/>
    </location>
</feature>
<organism evidence="3 4">
    <name type="scientific">Acrobeloides nanus</name>
    <dbReference type="NCBI Taxonomy" id="290746"/>
    <lineage>
        <taxon>Eukaryota</taxon>
        <taxon>Metazoa</taxon>
        <taxon>Ecdysozoa</taxon>
        <taxon>Nematoda</taxon>
        <taxon>Chromadorea</taxon>
        <taxon>Rhabditida</taxon>
        <taxon>Tylenchina</taxon>
        <taxon>Cephalobomorpha</taxon>
        <taxon>Cephaloboidea</taxon>
        <taxon>Cephalobidae</taxon>
        <taxon>Acrobeloides</taxon>
    </lineage>
</organism>
<evidence type="ECO:0000313" key="3">
    <source>
        <dbReference type="Proteomes" id="UP000887540"/>
    </source>
</evidence>
<proteinExistence type="predicted"/>